<reference evidence="2 3" key="1">
    <citation type="submission" date="2020-07" db="EMBL/GenBank/DDBJ databases">
        <title>Genomic Encyclopedia of Type Strains, Phase IV (KMG-V): Genome sequencing to study the core and pangenomes of soil and plant-associated prokaryotes.</title>
        <authorList>
            <person name="Whitman W."/>
        </authorList>
    </citation>
    <scope>NUCLEOTIDE SEQUENCE [LARGE SCALE GENOMIC DNA]</scope>
    <source>
        <strain evidence="2 3">M8UP30</strain>
    </source>
</reference>
<sequence>MVLACSLGGAQTSILPGVKERHCSEIRGNADNTTLVCLVWDRRPEHFSEPRQIQIYRKGEQPQTIETGESIQEWHFWRNGKQLAVHFGAQGPSGNFVLYDTASGKQVERISGISEPSGLPQWAKSQSQLRDESVPEGPTYKQERTDWIAKVLDRLNSIHPGMTRKDLDRVLTTEGGLSTRLQRTYVFLDCQYIKVDVRFKAAAGTPNSFGESPEDVIESVSKPYLEFGHSD</sequence>
<evidence type="ECO:0000313" key="3">
    <source>
        <dbReference type="Proteomes" id="UP000534186"/>
    </source>
</evidence>
<protein>
    <submittedName>
        <fullName evidence="2">Uncharacterized protein</fullName>
    </submittedName>
</protein>
<accession>A0A7Y9NQ95</accession>
<evidence type="ECO:0000256" key="1">
    <source>
        <dbReference type="SAM" id="MobiDB-lite"/>
    </source>
</evidence>
<feature type="region of interest" description="Disordered" evidence="1">
    <location>
        <begin position="114"/>
        <end position="140"/>
    </location>
</feature>
<comment type="caution">
    <text evidence="2">The sequence shown here is derived from an EMBL/GenBank/DDBJ whole genome shotgun (WGS) entry which is preliminary data.</text>
</comment>
<evidence type="ECO:0000313" key="2">
    <source>
        <dbReference type="EMBL" id="NYF53541.1"/>
    </source>
</evidence>
<organism evidence="2 3">
    <name type="scientific">Tunturiibacter lichenicola</name>
    <dbReference type="NCBI Taxonomy" id="2051959"/>
    <lineage>
        <taxon>Bacteria</taxon>
        <taxon>Pseudomonadati</taxon>
        <taxon>Acidobacteriota</taxon>
        <taxon>Terriglobia</taxon>
        <taxon>Terriglobales</taxon>
        <taxon>Acidobacteriaceae</taxon>
        <taxon>Tunturiibacter</taxon>
    </lineage>
</organism>
<dbReference type="AlphaFoldDB" id="A0A7Y9NQ95"/>
<dbReference type="Proteomes" id="UP000534186">
    <property type="component" value="Unassembled WGS sequence"/>
</dbReference>
<name>A0A7Y9NQ95_9BACT</name>
<dbReference type="EMBL" id="JACCCV010000002">
    <property type="protein sequence ID" value="NYF53541.1"/>
    <property type="molecule type" value="Genomic_DNA"/>
</dbReference>
<proteinExistence type="predicted"/>
<gene>
    <name evidence="2" type="ORF">HDF12_003940</name>
</gene>